<keyword evidence="6" id="KW-0378">Hydrolase</keyword>
<organism evidence="9">
    <name type="scientific">Triticum urartu</name>
    <name type="common">Red wild einkorn</name>
    <name type="synonym">Crithodium urartu</name>
    <dbReference type="NCBI Taxonomy" id="4572"/>
    <lineage>
        <taxon>Eukaryota</taxon>
        <taxon>Viridiplantae</taxon>
        <taxon>Streptophyta</taxon>
        <taxon>Embryophyta</taxon>
        <taxon>Tracheophyta</taxon>
        <taxon>Spermatophyta</taxon>
        <taxon>Magnoliopsida</taxon>
        <taxon>Liliopsida</taxon>
        <taxon>Poales</taxon>
        <taxon>Poaceae</taxon>
        <taxon>BOP clade</taxon>
        <taxon>Pooideae</taxon>
        <taxon>Triticodae</taxon>
        <taxon>Triticeae</taxon>
        <taxon>Triticinae</taxon>
        <taxon>Triticum</taxon>
    </lineage>
</organism>
<dbReference type="PANTHER" id="PTHR12419">
    <property type="entry name" value="OTU DOMAIN CONTAINING PROTEIN"/>
    <property type="match status" value="1"/>
</dbReference>
<feature type="compositionally biased region" description="Low complexity" evidence="7">
    <location>
        <begin position="193"/>
        <end position="204"/>
    </location>
</feature>
<reference evidence="9" key="1">
    <citation type="journal article" date="2013" name="Nature">
        <title>Draft genome of the wheat A-genome progenitor Triticum urartu.</title>
        <authorList>
            <person name="Ling H.Q."/>
            <person name="Zhao S."/>
            <person name="Liu D."/>
            <person name="Wang J."/>
            <person name="Sun H."/>
            <person name="Zhang C."/>
            <person name="Fan H."/>
            <person name="Li D."/>
            <person name="Dong L."/>
            <person name="Tao Y."/>
            <person name="Gao C."/>
            <person name="Wu H."/>
            <person name="Li Y."/>
            <person name="Cui Y."/>
            <person name="Guo X."/>
            <person name="Zheng S."/>
            <person name="Wang B."/>
            <person name="Yu K."/>
            <person name="Liang Q."/>
            <person name="Yang W."/>
            <person name="Lou X."/>
            <person name="Chen J."/>
            <person name="Feng M."/>
            <person name="Jian J."/>
            <person name="Zhang X."/>
            <person name="Luo G."/>
            <person name="Jiang Y."/>
            <person name="Liu J."/>
            <person name="Wang Z."/>
            <person name="Sha Y."/>
            <person name="Zhang B."/>
            <person name="Wu H."/>
            <person name="Tang D."/>
            <person name="Shen Q."/>
            <person name="Xue P."/>
            <person name="Zou S."/>
            <person name="Wang X."/>
            <person name="Liu X."/>
            <person name="Wang F."/>
            <person name="Yang Y."/>
            <person name="An X."/>
            <person name="Dong Z."/>
            <person name="Zhang K."/>
            <person name="Zhang X."/>
            <person name="Luo M.C."/>
            <person name="Dvorak J."/>
            <person name="Tong Y."/>
            <person name="Wang J."/>
            <person name="Yang H."/>
            <person name="Li Z."/>
            <person name="Wang D."/>
            <person name="Zhang A."/>
            <person name="Wang J."/>
        </authorList>
    </citation>
    <scope>NUCLEOTIDE SEQUENCE</scope>
</reference>
<dbReference type="Pfam" id="PF02338">
    <property type="entry name" value="OTU"/>
    <property type="match status" value="1"/>
</dbReference>
<dbReference type="SUPFAM" id="SSF54001">
    <property type="entry name" value="Cysteine proteinases"/>
    <property type="match status" value="1"/>
</dbReference>
<feature type="compositionally biased region" description="Pro residues" evidence="7">
    <location>
        <begin position="144"/>
        <end position="155"/>
    </location>
</feature>
<dbReference type="STRING" id="4572.M7ZKW1"/>
<evidence type="ECO:0000256" key="5">
    <source>
        <dbReference type="ARBA" id="ARBA00022786"/>
    </source>
</evidence>
<dbReference type="GO" id="GO:0061578">
    <property type="term" value="F:K63-linked deubiquitinase activity"/>
    <property type="evidence" value="ECO:0007669"/>
    <property type="project" value="TreeGrafter"/>
</dbReference>
<comment type="catalytic activity">
    <reaction evidence="1">
        <text>Thiol-dependent hydrolysis of ester, thioester, amide, peptide and isopeptide bonds formed by the C-terminal Gly of ubiquitin (a 76-residue protein attached to proteins as an intracellular targeting signal).</text>
        <dbReference type="EC" id="3.4.19.12"/>
    </reaction>
</comment>
<dbReference type="PROSITE" id="PS50802">
    <property type="entry name" value="OTU"/>
    <property type="match status" value="1"/>
</dbReference>
<sequence length="549" mass="60263">MTRIFVQRGPGGSSSNSARSGSQALQQQQQQQQNQPAAAAREEELTVQPQPLELLASGDTTEHLLEGGESSSNDPSRLVETVSESSSHVEEGSEREKPPKDDSNVTDPPFLMELSGLQLSDQFEQANPVQSGTVPSQITGAASHPPPPPAPPPKPSSSANNGLRRMGSGSSNGVRIGSSRRPTAWPPVAAWTSASGSRPSSPRSLADCEGYNSADEQGACYTSSYDDSEREHMFEHDLRRVKGFEIRKMAADGNCLFRAVADQVYGDPETYDMARQMCVDYMERERDHFSQFMTEGFTPYCKRKRKDKQYCINVYRVYGNNIEIQAFAEMYNRPIHIYSYSTEPINIFQGSYNTDVPPVRLSYHHGNHYNSVVDPRRLTVGAGLGFSSLRGTNSVDRDQVKAAIKAQQDQQIENALLAEGRLYSDLELTEKEIERMVMEASRAEYLNQQQVNFRESSRSGAEPSSSAAISGSSGSAADRGSENCFVLPDTVLTRSMQLLLAMGFSYMQVMEAYSIFGEDMDSMICYLVEMGGTGASAGGSNRRKGKAAE</sequence>
<dbReference type="AlphaFoldDB" id="M7ZKW1"/>
<dbReference type="GO" id="GO:0016579">
    <property type="term" value="P:protein deubiquitination"/>
    <property type="evidence" value="ECO:0007669"/>
    <property type="project" value="TreeGrafter"/>
</dbReference>
<dbReference type="Gene3D" id="3.90.70.80">
    <property type="match status" value="1"/>
</dbReference>
<feature type="compositionally biased region" description="Polar residues" evidence="7">
    <location>
        <begin position="117"/>
        <end position="140"/>
    </location>
</feature>
<feature type="compositionally biased region" description="Low complexity" evidence="7">
    <location>
        <begin position="13"/>
        <end position="39"/>
    </location>
</feature>
<dbReference type="CDD" id="cd22796">
    <property type="entry name" value="OTU_plant_OTU6-like"/>
    <property type="match status" value="1"/>
</dbReference>
<evidence type="ECO:0000256" key="1">
    <source>
        <dbReference type="ARBA" id="ARBA00000707"/>
    </source>
</evidence>
<proteinExistence type="inferred from homology"/>
<evidence type="ECO:0000256" key="7">
    <source>
        <dbReference type="SAM" id="MobiDB-lite"/>
    </source>
</evidence>
<dbReference type="GO" id="GO:0004843">
    <property type="term" value="F:cysteine-type deubiquitinase activity"/>
    <property type="evidence" value="ECO:0007669"/>
    <property type="project" value="UniProtKB-EC"/>
</dbReference>
<feature type="region of interest" description="Disordered" evidence="7">
    <location>
        <begin position="1"/>
        <end position="210"/>
    </location>
</feature>
<evidence type="ECO:0000256" key="3">
    <source>
        <dbReference type="ARBA" id="ARBA00012759"/>
    </source>
</evidence>
<dbReference type="EMBL" id="KD111452">
    <property type="protein sequence ID" value="EMS60271.1"/>
    <property type="molecule type" value="Genomic_DNA"/>
</dbReference>
<evidence type="ECO:0000259" key="8">
    <source>
        <dbReference type="PROSITE" id="PS50802"/>
    </source>
</evidence>
<name>M7ZKW1_TRIUA</name>
<dbReference type="PANTHER" id="PTHR12419:SF4">
    <property type="entry name" value="OTU DOMAIN-CONTAINING PROTEIN 5"/>
    <property type="match status" value="1"/>
</dbReference>
<evidence type="ECO:0000256" key="4">
    <source>
        <dbReference type="ARBA" id="ARBA00022670"/>
    </source>
</evidence>
<dbReference type="InterPro" id="IPR050704">
    <property type="entry name" value="Peptidase_C85-like"/>
</dbReference>
<evidence type="ECO:0000313" key="9">
    <source>
        <dbReference type="EMBL" id="EMS60271.1"/>
    </source>
</evidence>
<feature type="compositionally biased region" description="Low complexity" evidence="7">
    <location>
        <begin position="458"/>
        <end position="478"/>
    </location>
</feature>
<dbReference type="EC" id="3.4.19.12" evidence="3"/>
<dbReference type="InterPro" id="IPR038765">
    <property type="entry name" value="Papain-like_cys_pep_sf"/>
</dbReference>
<accession>M7ZKW1</accession>
<dbReference type="eggNOG" id="KOG2605">
    <property type="taxonomic scope" value="Eukaryota"/>
</dbReference>
<comment type="similarity">
    <text evidence="2">Belongs to the peptidase C85 family.</text>
</comment>
<feature type="compositionally biased region" description="Basic and acidic residues" evidence="7">
    <location>
        <begin position="87"/>
        <end position="103"/>
    </location>
</feature>
<keyword evidence="4" id="KW-0645">Protease</keyword>
<dbReference type="GO" id="GO:0006508">
    <property type="term" value="P:proteolysis"/>
    <property type="evidence" value="ECO:0007669"/>
    <property type="project" value="UniProtKB-KW"/>
</dbReference>
<evidence type="ECO:0000256" key="6">
    <source>
        <dbReference type="ARBA" id="ARBA00022801"/>
    </source>
</evidence>
<feature type="region of interest" description="Disordered" evidence="7">
    <location>
        <begin position="453"/>
        <end position="479"/>
    </location>
</feature>
<dbReference type="InterPro" id="IPR003323">
    <property type="entry name" value="OTU_dom"/>
</dbReference>
<evidence type="ECO:0000256" key="2">
    <source>
        <dbReference type="ARBA" id="ARBA00010407"/>
    </source>
</evidence>
<dbReference type="FunFam" id="3.90.70.80:FF:000008">
    <property type="entry name" value="OTU domain-containing protein 5"/>
    <property type="match status" value="1"/>
</dbReference>
<dbReference type="OMA" id="EQGPCFV"/>
<keyword evidence="5" id="KW-0833">Ubl conjugation pathway</keyword>
<feature type="domain" description="OTU" evidence="8">
    <location>
        <begin position="244"/>
        <end position="375"/>
    </location>
</feature>
<gene>
    <name evidence="9" type="ORF">TRIUR3_34891</name>
</gene>
<protein>
    <recommendedName>
        <fullName evidence="3">ubiquitinyl hydrolase 1</fullName>
        <ecNumber evidence="3">3.4.19.12</ecNumber>
    </recommendedName>
</protein>